<organism evidence="1">
    <name type="scientific">Chlorobium phaeobacteroides (strain BS1)</name>
    <dbReference type="NCBI Taxonomy" id="331678"/>
    <lineage>
        <taxon>Bacteria</taxon>
        <taxon>Pseudomonadati</taxon>
        <taxon>Chlorobiota</taxon>
        <taxon>Chlorobiia</taxon>
        <taxon>Chlorobiales</taxon>
        <taxon>Chlorobiaceae</taxon>
        <taxon>Chlorobium/Pelodictyon group</taxon>
        <taxon>Chlorobium</taxon>
    </lineage>
</organism>
<dbReference type="STRING" id="331678.Cphamn1_1261"/>
<sequence length="100" mass="11347">MTTNKLDKEEQEMLKAYEAGEFTSTITPERKQFLEESAKQALKRDKKISIRISGRDLTAIQVKALQEGIPYQTLAASIIHKYVSGDLYDESANRNVNPEN</sequence>
<dbReference type="eggNOG" id="COG5304">
    <property type="taxonomic scope" value="Bacteria"/>
</dbReference>
<dbReference type="AlphaFoldDB" id="B3EIZ3"/>
<evidence type="ECO:0008006" key="2">
    <source>
        <dbReference type="Google" id="ProtNLM"/>
    </source>
</evidence>
<gene>
    <name evidence="1" type="ordered locus">Cphamn1_1261</name>
</gene>
<dbReference type="OrthoDB" id="595481at2"/>
<accession>B3EIZ3</accession>
<dbReference type="HOGENOM" id="CLU_171731_0_0_10"/>
<proteinExistence type="predicted"/>
<dbReference type="EMBL" id="CP001101">
    <property type="protein sequence ID" value="ACE04193.1"/>
    <property type="molecule type" value="Genomic_DNA"/>
</dbReference>
<dbReference type="KEGG" id="cpb:Cphamn1_1261"/>
<evidence type="ECO:0000313" key="1">
    <source>
        <dbReference type="EMBL" id="ACE04193.1"/>
    </source>
</evidence>
<name>B3EIZ3_CHLPB</name>
<protein>
    <recommendedName>
        <fullName evidence="2">Antitoxin</fullName>
    </recommendedName>
</protein>
<reference evidence="1" key="1">
    <citation type="submission" date="2008-06" db="EMBL/GenBank/DDBJ databases">
        <title>Complete sequence of Chlorobium phaeobacteroides BS1.</title>
        <authorList>
            <consortium name="US DOE Joint Genome Institute"/>
            <person name="Lucas S."/>
            <person name="Copeland A."/>
            <person name="Lapidus A."/>
            <person name="Glavina del Rio T."/>
            <person name="Dalin E."/>
            <person name="Tice H."/>
            <person name="Bruce D."/>
            <person name="Goodwin L."/>
            <person name="Pitluck S."/>
            <person name="Schmutz J."/>
            <person name="Larimer F."/>
            <person name="Land M."/>
            <person name="Hauser L."/>
            <person name="Kyrpides N."/>
            <person name="Ovchinnikova G."/>
            <person name="Li T."/>
            <person name="Liu Z."/>
            <person name="Zhao F."/>
            <person name="Overmann J."/>
            <person name="Bryant D.A."/>
            <person name="Richardson P."/>
        </authorList>
    </citation>
    <scope>NUCLEOTIDE SEQUENCE [LARGE SCALE GENOMIC DNA]</scope>
    <source>
        <strain evidence="1">BS1</strain>
    </source>
</reference>